<keyword evidence="3" id="KW-1185">Reference proteome</keyword>
<evidence type="ECO:0000313" key="2">
    <source>
        <dbReference type="EMBL" id="THG96754.1"/>
    </source>
</evidence>
<dbReference type="Proteomes" id="UP000308199">
    <property type="component" value="Unassembled WGS sequence"/>
</dbReference>
<feature type="region of interest" description="Disordered" evidence="1">
    <location>
        <begin position="88"/>
        <end position="199"/>
    </location>
</feature>
<accession>A0A4S4KF03</accession>
<dbReference type="EMBL" id="SGPK01000851">
    <property type="protein sequence ID" value="THG96754.1"/>
    <property type="molecule type" value="Genomic_DNA"/>
</dbReference>
<sequence length="199" mass="20896">DVVQREATGTSGKGGLRVRRSTIGTWSSVTSGSGSSGSIEARSEHRSPSPSLDSLDKSQDIVDGAASVFVDESHVLAESPTAADLLISSAPEVARKPKPSFPQLSTSTSTPSTPLSATAKDKRPAPSGKVAERIAEYERRMTPISPSPSNPSSPGTAPLMSLGTRKRDGEQPRRKSNSISVKYGLVQRPALFVANPDSR</sequence>
<gene>
    <name evidence="2" type="ORF">EW145_g7723</name>
</gene>
<evidence type="ECO:0000256" key="1">
    <source>
        <dbReference type="SAM" id="MobiDB-lite"/>
    </source>
</evidence>
<comment type="caution">
    <text evidence="2">The sequence shown here is derived from an EMBL/GenBank/DDBJ whole genome shotgun (WGS) entry which is preliminary data.</text>
</comment>
<feature type="compositionally biased region" description="Basic and acidic residues" evidence="1">
    <location>
        <begin position="119"/>
        <end position="141"/>
    </location>
</feature>
<dbReference type="AlphaFoldDB" id="A0A4S4KF03"/>
<dbReference type="OrthoDB" id="432528at2759"/>
<reference evidence="2 3" key="1">
    <citation type="submission" date="2019-02" db="EMBL/GenBank/DDBJ databases">
        <title>Genome sequencing of the rare red list fungi Phellinidium pouzarii.</title>
        <authorList>
            <person name="Buettner E."/>
            <person name="Kellner H."/>
        </authorList>
    </citation>
    <scope>NUCLEOTIDE SEQUENCE [LARGE SCALE GENOMIC DNA]</scope>
    <source>
        <strain evidence="2 3">DSM 108285</strain>
    </source>
</reference>
<feature type="compositionally biased region" description="Low complexity" evidence="1">
    <location>
        <begin position="104"/>
        <end position="118"/>
    </location>
</feature>
<feature type="non-terminal residue" evidence="2">
    <location>
        <position position="1"/>
    </location>
</feature>
<proteinExistence type="predicted"/>
<feature type="compositionally biased region" description="Low complexity" evidence="1">
    <location>
        <begin position="21"/>
        <end position="38"/>
    </location>
</feature>
<evidence type="ECO:0000313" key="3">
    <source>
        <dbReference type="Proteomes" id="UP000308199"/>
    </source>
</evidence>
<feature type="region of interest" description="Disordered" evidence="1">
    <location>
        <begin position="1"/>
        <end position="58"/>
    </location>
</feature>
<protein>
    <submittedName>
        <fullName evidence="2">Uncharacterized protein</fullName>
    </submittedName>
</protein>
<organism evidence="2 3">
    <name type="scientific">Phellinidium pouzarii</name>
    <dbReference type="NCBI Taxonomy" id="167371"/>
    <lineage>
        <taxon>Eukaryota</taxon>
        <taxon>Fungi</taxon>
        <taxon>Dikarya</taxon>
        <taxon>Basidiomycota</taxon>
        <taxon>Agaricomycotina</taxon>
        <taxon>Agaricomycetes</taxon>
        <taxon>Hymenochaetales</taxon>
        <taxon>Hymenochaetaceae</taxon>
        <taxon>Phellinidium</taxon>
    </lineage>
</organism>
<name>A0A4S4KF03_9AGAM</name>